<evidence type="ECO:0000313" key="2">
    <source>
        <dbReference type="Proteomes" id="UP001623661"/>
    </source>
</evidence>
<evidence type="ECO:0000313" key="1">
    <source>
        <dbReference type="EMBL" id="MFL0269342.1"/>
    </source>
</evidence>
<gene>
    <name evidence="1" type="ORF">ACJDUH_14730</name>
</gene>
<protein>
    <submittedName>
        <fullName evidence="1">YdeI family protein</fullName>
    </submittedName>
</protein>
<organism evidence="1 2">
    <name type="scientific">Candidatus Clostridium radicumherbarum</name>
    <dbReference type="NCBI Taxonomy" id="3381662"/>
    <lineage>
        <taxon>Bacteria</taxon>
        <taxon>Bacillati</taxon>
        <taxon>Bacillota</taxon>
        <taxon>Clostridia</taxon>
        <taxon>Eubacteriales</taxon>
        <taxon>Clostridiaceae</taxon>
        <taxon>Clostridium</taxon>
    </lineage>
</organism>
<accession>A0ABW8TZD9</accession>
<keyword evidence="2" id="KW-1185">Reference proteome</keyword>
<sequence length="182" mass="21081">MLFETRINFRNWLNENCNTSSGIWLVFSKHASIKTLKASEALEEALCFGWIDGQMQSIDETKYLKYFSSRRKGSKWSDKNKNLVKELEAKGIMTDFGRAKIQEAKKNGMWDAAKPEPITDEQVHMLSELIKGIEPAYTNFNSMSPSVRKNYTGLYFDAKSDDAKKRRLEKIIDRLNLNLRPM</sequence>
<dbReference type="Pfam" id="PF13376">
    <property type="entry name" value="OmdA"/>
    <property type="match status" value="1"/>
</dbReference>
<dbReference type="Proteomes" id="UP001623661">
    <property type="component" value="Unassembled WGS sequence"/>
</dbReference>
<dbReference type="RefSeq" id="WP_406766203.1">
    <property type="nucleotide sequence ID" value="NZ_JBJHZY010000003.1"/>
</dbReference>
<reference evidence="1 2" key="1">
    <citation type="submission" date="2024-11" db="EMBL/GenBank/DDBJ databases">
        <authorList>
            <person name="Heng Y.C."/>
            <person name="Lim A.C.H."/>
            <person name="Lee J.K.Y."/>
            <person name="Kittelmann S."/>
        </authorList>
    </citation>
    <scope>NUCLEOTIDE SEQUENCE [LARGE SCALE GENOMIC DNA]</scope>
    <source>
        <strain evidence="1 2">WILCCON 0202</strain>
    </source>
</reference>
<comment type="caution">
    <text evidence="1">The sequence shown here is derived from an EMBL/GenBank/DDBJ whole genome shotgun (WGS) entry which is preliminary data.</text>
</comment>
<proteinExistence type="predicted"/>
<name>A0ABW8TZD9_9CLOT</name>
<dbReference type="EMBL" id="JBJHZY010000003">
    <property type="protein sequence ID" value="MFL0269342.1"/>
    <property type="molecule type" value="Genomic_DNA"/>
</dbReference>